<proteinExistence type="predicted"/>
<evidence type="ECO:0000256" key="6">
    <source>
        <dbReference type="SAM" id="Phobius"/>
    </source>
</evidence>
<dbReference type="InterPro" id="IPR017937">
    <property type="entry name" value="Thioredoxin_CS"/>
</dbReference>
<protein>
    <recommendedName>
        <fullName evidence="7">Thioredoxin domain-containing protein</fullName>
    </recommendedName>
</protein>
<dbReference type="PROSITE" id="PS51352">
    <property type="entry name" value="THIOREDOXIN_2"/>
    <property type="match status" value="1"/>
</dbReference>
<dbReference type="GO" id="GO:0017004">
    <property type="term" value="P:cytochrome complex assembly"/>
    <property type="evidence" value="ECO:0007669"/>
    <property type="project" value="InterPro"/>
</dbReference>
<dbReference type="GO" id="GO:0045454">
    <property type="term" value="P:cell redox homeostasis"/>
    <property type="evidence" value="ECO:0007669"/>
    <property type="project" value="TreeGrafter"/>
</dbReference>
<dbReference type="EMBL" id="VBPA01000310">
    <property type="protein sequence ID" value="TMQ69336.1"/>
    <property type="molecule type" value="Genomic_DNA"/>
</dbReference>
<keyword evidence="3 6" id="KW-0812">Transmembrane</keyword>
<evidence type="ECO:0000313" key="9">
    <source>
        <dbReference type="Proteomes" id="UP000319836"/>
    </source>
</evidence>
<keyword evidence="2" id="KW-1003">Cell membrane</keyword>
<reference evidence="8 9" key="1">
    <citation type="journal article" date="2019" name="Nat. Microbiol.">
        <title>Mediterranean grassland soil C-N compound turnover is dependent on rainfall and depth, and is mediated by genomically divergent microorganisms.</title>
        <authorList>
            <person name="Diamond S."/>
            <person name="Andeer P.F."/>
            <person name="Li Z."/>
            <person name="Crits-Christoph A."/>
            <person name="Burstein D."/>
            <person name="Anantharaman K."/>
            <person name="Lane K.R."/>
            <person name="Thomas B.C."/>
            <person name="Pan C."/>
            <person name="Northen T.R."/>
            <person name="Banfield J.F."/>
        </authorList>
    </citation>
    <scope>NUCLEOTIDE SEQUENCE [LARGE SCALE GENOMIC DNA]</scope>
    <source>
        <strain evidence="8">WS_10</strain>
    </source>
</reference>
<evidence type="ECO:0000259" key="7">
    <source>
        <dbReference type="PROSITE" id="PS51352"/>
    </source>
</evidence>
<feature type="transmembrane region" description="Helical" evidence="6">
    <location>
        <begin position="100"/>
        <end position="119"/>
    </location>
</feature>
<keyword evidence="4 6" id="KW-1133">Transmembrane helix</keyword>
<evidence type="ECO:0000256" key="3">
    <source>
        <dbReference type="ARBA" id="ARBA00022692"/>
    </source>
</evidence>
<evidence type="ECO:0000256" key="1">
    <source>
        <dbReference type="ARBA" id="ARBA00004651"/>
    </source>
</evidence>
<evidence type="ECO:0000256" key="5">
    <source>
        <dbReference type="ARBA" id="ARBA00023136"/>
    </source>
</evidence>
<comment type="subcellular location">
    <subcellularLocation>
        <location evidence="1">Cell membrane</location>
        <topology evidence="1">Multi-pass membrane protein</topology>
    </subcellularLocation>
</comment>
<dbReference type="GO" id="GO:0005886">
    <property type="term" value="C:plasma membrane"/>
    <property type="evidence" value="ECO:0007669"/>
    <property type="project" value="UniProtKB-SubCell"/>
</dbReference>
<dbReference type="SUPFAM" id="SSF52833">
    <property type="entry name" value="Thioredoxin-like"/>
    <property type="match status" value="1"/>
</dbReference>
<evidence type="ECO:0000256" key="4">
    <source>
        <dbReference type="ARBA" id="ARBA00022989"/>
    </source>
</evidence>
<dbReference type="PANTHER" id="PTHR32234">
    <property type="entry name" value="THIOL:DISULFIDE INTERCHANGE PROTEIN DSBD"/>
    <property type="match status" value="1"/>
</dbReference>
<dbReference type="Pfam" id="PF02683">
    <property type="entry name" value="DsbD_TM"/>
    <property type="match status" value="1"/>
</dbReference>
<dbReference type="InterPro" id="IPR013766">
    <property type="entry name" value="Thioredoxin_domain"/>
</dbReference>
<accession>A0A538U096</accession>
<keyword evidence="5 6" id="KW-0472">Membrane</keyword>
<sequence length="304" mass="33134">MFGLYEMQPPTWLLSRLGGADTTSAMGLFLSGLVVGVIAAPCVGPFVVAVLALIARRGDALFGFQTMFALALGLGFPYLFLASFSNLLQRLPRSGDWMVWVKKVFGVILAGVGVFYLLVALAPDWAGWVLPAALVLGGLYLGFVDRSAGKPTFRWFRYGFGMAAAVIGVVVVATTPQQSVAFAPFDARSLATELGHGRTAMIDFSADWCAPCHELERFTFTDGRVRVMARAFQTFKVDLTRYDSPESETLRRQYGISGVPTVVFLGPDGREVIEARVEGYVTPESFLERMRYAGRRTGAMALNP</sequence>
<dbReference type="Gene3D" id="3.40.30.10">
    <property type="entry name" value="Glutaredoxin"/>
    <property type="match status" value="1"/>
</dbReference>
<gene>
    <name evidence="8" type="ORF">E6K80_12055</name>
</gene>
<feature type="transmembrane region" description="Helical" evidence="6">
    <location>
        <begin position="67"/>
        <end position="88"/>
    </location>
</feature>
<dbReference type="InterPro" id="IPR012336">
    <property type="entry name" value="Thioredoxin-like_fold"/>
</dbReference>
<comment type="caution">
    <text evidence="8">The sequence shown here is derived from an EMBL/GenBank/DDBJ whole genome shotgun (WGS) entry which is preliminary data.</text>
</comment>
<feature type="transmembrane region" description="Helical" evidence="6">
    <location>
        <begin position="125"/>
        <end position="143"/>
    </location>
</feature>
<name>A0A538U096_UNCEI</name>
<dbReference type="Pfam" id="PF13098">
    <property type="entry name" value="Thioredoxin_2"/>
    <property type="match status" value="1"/>
</dbReference>
<dbReference type="InterPro" id="IPR003834">
    <property type="entry name" value="Cyt_c_assmbl_TM_dom"/>
</dbReference>
<evidence type="ECO:0000256" key="2">
    <source>
        <dbReference type="ARBA" id="ARBA00022475"/>
    </source>
</evidence>
<dbReference type="PANTHER" id="PTHR32234:SF0">
    <property type="entry name" value="THIOL:DISULFIDE INTERCHANGE PROTEIN DSBD"/>
    <property type="match status" value="1"/>
</dbReference>
<dbReference type="GO" id="GO:0015035">
    <property type="term" value="F:protein-disulfide reductase activity"/>
    <property type="evidence" value="ECO:0007669"/>
    <property type="project" value="TreeGrafter"/>
</dbReference>
<dbReference type="InterPro" id="IPR036249">
    <property type="entry name" value="Thioredoxin-like_sf"/>
</dbReference>
<dbReference type="Proteomes" id="UP000319836">
    <property type="component" value="Unassembled WGS sequence"/>
</dbReference>
<feature type="transmembrane region" description="Helical" evidence="6">
    <location>
        <begin position="25"/>
        <end position="55"/>
    </location>
</feature>
<feature type="transmembrane region" description="Helical" evidence="6">
    <location>
        <begin position="155"/>
        <end position="174"/>
    </location>
</feature>
<organism evidence="8 9">
    <name type="scientific">Eiseniibacteriota bacterium</name>
    <dbReference type="NCBI Taxonomy" id="2212470"/>
    <lineage>
        <taxon>Bacteria</taxon>
        <taxon>Candidatus Eiseniibacteriota</taxon>
    </lineage>
</organism>
<feature type="domain" description="Thioredoxin" evidence="7">
    <location>
        <begin position="169"/>
        <end position="295"/>
    </location>
</feature>
<evidence type="ECO:0000313" key="8">
    <source>
        <dbReference type="EMBL" id="TMQ69336.1"/>
    </source>
</evidence>
<dbReference type="AlphaFoldDB" id="A0A538U096"/>
<dbReference type="PROSITE" id="PS00194">
    <property type="entry name" value="THIOREDOXIN_1"/>
    <property type="match status" value="1"/>
</dbReference>